<dbReference type="PANTHER" id="PTHR48098">
    <property type="entry name" value="ENTEROCHELIN ESTERASE-RELATED"/>
    <property type="match status" value="1"/>
</dbReference>
<dbReference type="Pfam" id="PF11806">
    <property type="entry name" value="Enterochelin_N"/>
    <property type="match status" value="1"/>
</dbReference>
<gene>
    <name evidence="6" type="ORF">Krac_2138</name>
</gene>
<dbReference type="Pfam" id="PF00756">
    <property type="entry name" value="Esterase"/>
    <property type="match status" value="1"/>
</dbReference>
<evidence type="ECO:0000256" key="3">
    <source>
        <dbReference type="ARBA" id="ARBA00022801"/>
    </source>
</evidence>
<dbReference type="InterPro" id="IPR029058">
    <property type="entry name" value="AB_hydrolase_fold"/>
</dbReference>
<evidence type="ECO:0000313" key="7">
    <source>
        <dbReference type="Proteomes" id="UP000004508"/>
    </source>
</evidence>
<dbReference type="FunCoup" id="D6U4I8">
    <property type="interactions" value="1"/>
</dbReference>
<comment type="caution">
    <text evidence="6">The sequence shown here is derived from an EMBL/GenBank/DDBJ whole genome shotgun (WGS) entry which is preliminary data.</text>
</comment>
<comment type="similarity">
    <text evidence="4">Belongs to the Fes family.</text>
</comment>
<dbReference type="GO" id="GO:0006826">
    <property type="term" value="P:iron ion transport"/>
    <property type="evidence" value="ECO:0007669"/>
    <property type="project" value="InterPro"/>
</dbReference>
<evidence type="ECO:0000313" key="6">
    <source>
        <dbReference type="EMBL" id="EFH81418.1"/>
    </source>
</evidence>
<dbReference type="InterPro" id="IPR000801">
    <property type="entry name" value="Esterase-like"/>
</dbReference>
<accession>D6U4I8</accession>
<dbReference type="Gene3D" id="3.40.50.1820">
    <property type="entry name" value="alpha/beta hydrolase"/>
    <property type="match status" value="1"/>
</dbReference>
<dbReference type="InParanoid" id="D6U4I8"/>
<sequence>MTDKKEYTSPRIASLKEALSSGDNAALESFWQEIAEHGAPLMERIEDDPEHYLVTFLWRDEGDTQNVVVFSGPAGFTDPAKNQMQRLLESDLWYRSYRVRSNLRQTYMLSHNDPLTDLDWKADLGTRLVADPLNPQIFAFPKDEDSQNDHGFTISVLELPEAPPQPYITPRPDVPKGRVEKHRVHSEILNNERRVYIYTPPGYDSESEPYALLLLFDGPAYIEMVPTPTILDNLISEGKIPPMIAVLPDSLDGETRSRELPCHQPFVDFLKQELLPWVRERYHITDDPARSIVGGSSYGGLASSFVGLRASEYFGNVLSQSGSYWWESDPEDGIPQESLTQQFIESPRLPVRFYMEVGLQERNASDTSMIITNRHLRDILRLKGYEVHYTEFNGGHDYLCWRGTLSDGLTTLAGQFISKL</sequence>
<dbReference type="SUPFAM" id="SSF81296">
    <property type="entry name" value="E set domains"/>
    <property type="match status" value="1"/>
</dbReference>
<dbReference type="GO" id="GO:0005737">
    <property type="term" value="C:cytoplasm"/>
    <property type="evidence" value="ECO:0007669"/>
    <property type="project" value="UniProtKB-SubCell"/>
</dbReference>
<evidence type="ECO:0000256" key="4">
    <source>
        <dbReference type="ARBA" id="ARBA00024201"/>
    </source>
</evidence>
<name>D6U4I8_KTERA</name>
<keyword evidence="3" id="KW-0378">Hydrolase</keyword>
<dbReference type="InterPro" id="IPR021764">
    <property type="entry name" value="Enterochelin_esterase_N"/>
</dbReference>
<dbReference type="InterPro" id="IPR014756">
    <property type="entry name" value="Ig_E-set"/>
</dbReference>
<keyword evidence="2" id="KW-0963">Cytoplasm</keyword>
<protein>
    <submittedName>
        <fullName evidence="6">Putative esterase</fullName>
    </submittedName>
</protein>
<dbReference type="Proteomes" id="UP000004508">
    <property type="component" value="Unassembled WGS sequence"/>
</dbReference>
<reference evidence="6 7" key="1">
    <citation type="journal article" date="2011" name="Stand. Genomic Sci.">
        <title>Non-contiguous finished genome sequence and contextual data of the filamentous soil bacterium Ktedonobacter racemifer type strain (SOSP1-21).</title>
        <authorList>
            <person name="Chang Y.J."/>
            <person name="Land M."/>
            <person name="Hauser L."/>
            <person name="Chertkov O."/>
            <person name="Del Rio T.G."/>
            <person name="Nolan M."/>
            <person name="Copeland A."/>
            <person name="Tice H."/>
            <person name="Cheng J.F."/>
            <person name="Lucas S."/>
            <person name="Han C."/>
            <person name="Goodwin L."/>
            <person name="Pitluck S."/>
            <person name="Ivanova N."/>
            <person name="Ovchinikova G."/>
            <person name="Pati A."/>
            <person name="Chen A."/>
            <person name="Palaniappan K."/>
            <person name="Mavromatis K."/>
            <person name="Liolios K."/>
            <person name="Brettin T."/>
            <person name="Fiebig A."/>
            <person name="Rohde M."/>
            <person name="Abt B."/>
            <person name="Goker M."/>
            <person name="Detter J.C."/>
            <person name="Woyke T."/>
            <person name="Bristow J."/>
            <person name="Eisen J.A."/>
            <person name="Markowitz V."/>
            <person name="Hugenholtz P."/>
            <person name="Kyrpides N.C."/>
            <person name="Klenk H.P."/>
            <person name="Lapidus A."/>
        </authorList>
    </citation>
    <scope>NUCLEOTIDE SEQUENCE [LARGE SCALE GENOMIC DNA]</scope>
    <source>
        <strain evidence="7">DSM 44963</strain>
    </source>
</reference>
<dbReference type="InterPro" id="IPR050583">
    <property type="entry name" value="Mycobacterial_A85_antigen"/>
</dbReference>
<keyword evidence="7" id="KW-1185">Reference proteome</keyword>
<dbReference type="STRING" id="485913.Krac_2138"/>
<dbReference type="RefSeq" id="WP_007918782.1">
    <property type="nucleotide sequence ID" value="NZ_ADVG01000004.1"/>
</dbReference>
<dbReference type="AlphaFoldDB" id="D6U4I8"/>
<dbReference type="OrthoDB" id="9803578at2"/>
<dbReference type="eggNOG" id="COG2382">
    <property type="taxonomic scope" value="Bacteria"/>
</dbReference>
<feature type="domain" description="Enterochelin esterase N-terminal" evidence="5">
    <location>
        <begin position="54"/>
        <end position="166"/>
    </location>
</feature>
<dbReference type="GO" id="GO:0005506">
    <property type="term" value="F:iron ion binding"/>
    <property type="evidence" value="ECO:0007669"/>
    <property type="project" value="InterPro"/>
</dbReference>
<comment type="subcellular location">
    <subcellularLocation>
        <location evidence="1">Cytoplasm</location>
    </subcellularLocation>
</comment>
<proteinExistence type="inferred from homology"/>
<organism evidence="6 7">
    <name type="scientific">Ktedonobacter racemifer DSM 44963</name>
    <dbReference type="NCBI Taxonomy" id="485913"/>
    <lineage>
        <taxon>Bacteria</taxon>
        <taxon>Bacillati</taxon>
        <taxon>Chloroflexota</taxon>
        <taxon>Ktedonobacteria</taxon>
        <taxon>Ktedonobacterales</taxon>
        <taxon>Ktedonobacteraceae</taxon>
        <taxon>Ktedonobacter</taxon>
    </lineage>
</organism>
<dbReference type="GO" id="GO:0008849">
    <property type="term" value="F:enterochelin esterase activity"/>
    <property type="evidence" value="ECO:0007669"/>
    <property type="project" value="InterPro"/>
</dbReference>
<dbReference type="SUPFAM" id="SSF53474">
    <property type="entry name" value="alpha/beta-Hydrolases"/>
    <property type="match status" value="1"/>
</dbReference>
<evidence type="ECO:0000256" key="1">
    <source>
        <dbReference type="ARBA" id="ARBA00004496"/>
    </source>
</evidence>
<dbReference type="PANTHER" id="PTHR48098:SF3">
    <property type="entry name" value="IRON(III) ENTEROBACTIN ESTERASE"/>
    <property type="match status" value="1"/>
</dbReference>
<evidence type="ECO:0000259" key="5">
    <source>
        <dbReference type="Pfam" id="PF11806"/>
    </source>
</evidence>
<dbReference type="NCBIfam" id="NF007758">
    <property type="entry name" value="PRK10439.1"/>
    <property type="match status" value="1"/>
</dbReference>
<dbReference type="Gene3D" id="2.60.40.10">
    <property type="entry name" value="Immunoglobulins"/>
    <property type="match status" value="1"/>
</dbReference>
<dbReference type="InterPro" id="IPR013783">
    <property type="entry name" value="Ig-like_fold"/>
</dbReference>
<dbReference type="EMBL" id="ADVG01000004">
    <property type="protein sequence ID" value="EFH81418.1"/>
    <property type="molecule type" value="Genomic_DNA"/>
</dbReference>
<evidence type="ECO:0000256" key="2">
    <source>
        <dbReference type="ARBA" id="ARBA00022490"/>
    </source>
</evidence>